<organism evidence="2">
    <name type="scientific">uncultured Woeseiaceae bacterium</name>
    <dbReference type="NCBI Taxonomy" id="1983305"/>
    <lineage>
        <taxon>Bacteria</taxon>
        <taxon>Pseudomonadati</taxon>
        <taxon>Pseudomonadota</taxon>
        <taxon>Gammaproteobacteria</taxon>
        <taxon>Woeseiales</taxon>
        <taxon>Woeseiaceae</taxon>
        <taxon>environmental samples</taxon>
    </lineage>
</organism>
<dbReference type="Gene3D" id="1.20.120.520">
    <property type="entry name" value="nmb1532 protein domain like"/>
    <property type="match status" value="1"/>
</dbReference>
<dbReference type="InterPro" id="IPR012312">
    <property type="entry name" value="Hemerythrin-like"/>
</dbReference>
<proteinExistence type="predicted"/>
<feature type="domain" description="Hemerythrin-like" evidence="1">
    <location>
        <begin position="9"/>
        <end position="141"/>
    </location>
</feature>
<reference evidence="2" key="1">
    <citation type="submission" date="2019-07" db="EMBL/GenBank/DDBJ databases">
        <authorList>
            <person name="Weber M."/>
            <person name="Kostadinov I."/>
            <person name="Kostadinov D I."/>
        </authorList>
    </citation>
    <scope>NUCLEOTIDE SEQUENCE</scope>
    <source>
        <strain evidence="2">Gfbio:sag-sample-m06:053724c1-46a9-4a36-b237-ea2bf867836b</strain>
    </source>
</reference>
<evidence type="ECO:0000259" key="1">
    <source>
        <dbReference type="Pfam" id="PF01814"/>
    </source>
</evidence>
<dbReference type="EMBL" id="LR633967">
    <property type="protein sequence ID" value="VUX55854.1"/>
    <property type="molecule type" value="Genomic_DNA"/>
</dbReference>
<dbReference type="CDD" id="cd12108">
    <property type="entry name" value="Hr-like"/>
    <property type="match status" value="1"/>
</dbReference>
<dbReference type="PANTHER" id="PTHR39966:SF1">
    <property type="entry name" value="HEMERYTHRIN-LIKE DOMAIN-CONTAINING PROTEIN"/>
    <property type="match status" value="1"/>
</dbReference>
<dbReference type="PANTHER" id="PTHR39966">
    <property type="entry name" value="BLL2471 PROTEIN-RELATED"/>
    <property type="match status" value="1"/>
</dbReference>
<name>A0A7D9H420_9GAMM</name>
<evidence type="ECO:0000313" key="2">
    <source>
        <dbReference type="EMBL" id="VUX55854.1"/>
    </source>
</evidence>
<gene>
    <name evidence="2" type="ORF">JTBM06_V1_140010</name>
</gene>
<dbReference type="AlphaFoldDB" id="A0A7D9H420"/>
<protein>
    <recommendedName>
        <fullName evidence="1">Hemerythrin-like domain-containing protein</fullName>
    </recommendedName>
</protein>
<sequence length="188" mass="21705">MDNNVANVLTELRQDHKNMGLMLSLLEQESDRLYDGDDPDLELLHDIMHYMTVYPDAVHHPKEDRIYAELKAIRPDLSAGFKRITVDHRQIAELSIKLRDDIASINSSHFVQRKTIVADALRYVNMLRGHMQWEELDLFRRVEEMIAGGHNLVEAATYLQGCDPVFGSKVEQDFENLVKSIRDSINDD</sequence>
<dbReference type="Pfam" id="PF01814">
    <property type="entry name" value="Hemerythrin"/>
    <property type="match status" value="1"/>
</dbReference>
<accession>A0A7D9H420</accession>
<dbReference type="GO" id="GO:0005886">
    <property type="term" value="C:plasma membrane"/>
    <property type="evidence" value="ECO:0007669"/>
    <property type="project" value="TreeGrafter"/>
</dbReference>